<reference evidence="2" key="1">
    <citation type="journal article" date="2022" name="New Phytol.">
        <title>Phylogenomic structure and speciation in an emerging model: the Sphagnum magellanicum complex (Bryophyta).</title>
        <authorList>
            <person name="Shaw A.J."/>
            <person name="Piatkowski B."/>
            <person name="Duffy A.M."/>
            <person name="Aguero B."/>
            <person name="Imwattana K."/>
            <person name="Nieto-Lugilde M."/>
            <person name="Healey A."/>
            <person name="Weston D.J."/>
            <person name="Patel M.N."/>
            <person name="Schmutz J."/>
            <person name="Grimwood J."/>
            <person name="Yavitt J.B."/>
            <person name="Hassel K."/>
            <person name="Stenoien H.K."/>
            <person name="Flatberg K.I."/>
            <person name="Bickford C.P."/>
            <person name="Hicks K.A."/>
        </authorList>
    </citation>
    <scope>NUCLEOTIDE SEQUENCE [LARGE SCALE GENOMIC DNA]</scope>
</reference>
<comment type="caution">
    <text evidence="1">The sequence shown here is derived from an EMBL/GenBank/DDBJ whole genome shotgun (WGS) entry which is preliminary data.</text>
</comment>
<dbReference type="Proteomes" id="UP000828922">
    <property type="component" value="Linkage Group LG07"/>
</dbReference>
<sequence length="233" mass="26329">MTSSSSSEVKYFPKRFCLARNGSHLLLGFVFFFFGCCCAHNRQQRLCFRVSLSPPPPTLLLFLCFFPARVTGRREGRKEGRKRRGCALLLCLGATTMAADHGNVHVVNSKQLWETKVEDAKSRGKIIVVDFTATWCGPCRLMAPVFTDLSKKYDILIFLKVDVDEVQEVTTEWEIRAMPTFLFIKDGKQIDKIVGANRADLEKKCHYYATNQSGIDLHASKHVSSSPSRCHIC</sequence>
<dbReference type="EMBL" id="CM038913">
    <property type="protein sequence ID" value="KAH9557526.1"/>
    <property type="molecule type" value="Genomic_DNA"/>
</dbReference>
<accession>A0ACB8HMQ8</accession>
<proteinExistence type="predicted"/>
<name>A0ACB8HMQ8_9BRYO</name>
<organism evidence="1 2">
    <name type="scientific">Sphagnum magellanicum</name>
    <dbReference type="NCBI Taxonomy" id="128215"/>
    <lineage>
        <taxon>Eukaryota</taxon>
        <taxon>Viridiplantae</taxon>
        <taxon>Streptophyta</taxon>
        <taxon>Embryophyta</taxon>
        <taxon>Bryophyta</taxon>
        <taxon>Sphagnophytina</taxon>
        <taxon>Sphagnopsida</taxon>
        <taxon>Sphagnales</taxon>
        <taxon>Sphagnaceae</taxon>
        <taxon>Sphagnum</taxon>
    </lineage>
</organism>
<protein>
    <submittedName>
        <fullName evidence="1">Uncharacterized protein</fullName>
    </submittedName>
</protein>
<evidence type="ECO:0000313" key="1">
    <source>
        <dbReference type="EMBL" id="KAH9557526.1"/>
    </source>
</evidence>
<gene>
    <name evidence="1" type="ORF">CY35_07G088100</name>
</gene>
<evidence type="ECO:0000313" key="2">
    <source>
        <dbReference type="Proteomes" id="UP000828922"/>
    </source>
</evidence>
<keyword evidence="2" id="KW-1185">Reference proteome</keyword>